<dbReference type="Proteomes" id="UP001476798">
    <property type="component" value="Unassembled WGS sequence"/>
</dbReference>
<dbReference type="EMBL" id="JAHRIO010041565">
    <property type="protein sequence ID" value="MEQ2172187.1"/>
    <property type="molecule type" value="Genomic_DNA"/>
</dbReference>
<gene>
    <name evidence="1" type="ORF">GOODEAATRI_018553</name>
</gene>
<evidence type="ECO:0000313" key="1">
    <source>
        <dbReference type="EMBL" id="MEQ2172187.1"/>
    </source>
</evidence>
<name>A0ABV0NLB0_9TELE</name>
<evidence type="ECO:0000313" key="2">
    <source>
        <dbReference type="Proteomes" id="UP001476798"/>
    </source>
</evidence>
<organism evidence="1 2">
    <name type="scientific">Goodea atripinnis</name>
    <dbReference type="NCBI Taxonomy" id="208336"/>
    <lineage>
        <taxon>Eukaryota</taxon>
        <taxon>Metazoa</taxon>
        <taxon>Chordata</taxon>
        <taxon>Craniata</taxon>
        <taxon>Vertebrata</taxon>
        <taxon>Euteleostomi</taxon>
        <taxon>Actinopterygii</taxon>
        <taxon>Neopterygii</taxon>
        <taxon>Teleostei</taxon>
        <taxon>Neoteleostei</taxon>
        <taxon>Acanthomorphata</taxon>
        <taxon>Ovalentaria</taxon>
        <taxon>Atherinomorphae</taxon>
        <taxon>Cyprinodontiformes</taxon>
        <taxon>Goodeidae</taxon>
        <taxon>Goodea</taxon>
    </lineage>
</organism>
<accession>A0ABV0NLB0</accession>
<proteinExistence type="predicted"/>
<sequence>MNLLTFLYQTDSSFQALPGMALWSKRSPASFYLSRYAPPLCRPMRHAGSGKESLFSAGFIIPGDVRAVMSVELRMFNCVTKMDDSNTLVKKTLTQFHYGG</sequence>
<comment type="caution">
    <text evidence="1">The sequence shown here is derived from an EMBL/GenBank/DDBJ whole genome shotgun (WGS) entry which is preliminary data.</text>
</comment>
<reference evidence="1 2" key="1">
    <citation type="submission" date="2021-06" db="EMBL/GenBank/DDBJ databases">
        <authorList>
            <person name="Palmer J.M."/>
        </authorList>
    </citation>
    <scope>NUCLEOTIDE SEQUENCE [LARGE SCALE GENOMIC DNA]</scope>
    <source>
        <strain evidence="1 2">GA_2019</strain>
        <tissue evidence="1">Muscle</tissue>
    </source>
</reference>
<protein>
    <submittedName>
        <fullName evidence="1">Uncharacterized protein</fullName>
    </submittedName>
</protein>
<keyword evidence="2" id="KW-1185">Reference proteome</keyword>